<dbReference type="PANTHER" id="PTHR30385">
    <property type="entry name" value="SIGMA FACTOR F FLAGELLAR"/>
    <property type="match status" value="1"/>
</dbReference>
<dbReference type="Pfam" id="PF04539">
    <property type="entry name" value="Sigma70_r3"/>
    <property type="match status" value="1"/>
</dbReference>
<dbReference type="InterPro" id="IPR007624">
    <property type="entry name" value="RNA_pol_sigma70_r3"/>
</dbReference>
<dbReference type="InterPro" id="IPR007630">
    <property type="entry name" value="RNA_pol_sigma70_r4"/>
</dbReference>
<dbReference type="InterPro" id="IPR012845">
    <property type="entry name" value="RNA_pol_sigma_FliA_WhiG"/>
</dbReference>
<dbReference type="GO" id="GO:0006352">
    <property type="term" value="P:DNA-templated transcription initiation"/>
    <property type="evidence" value="ECO:0007669"/>
    <property type="project" value="InterPro"/>
</dbReference>
<dbReference type="PRINTS" id="PR00046">
    <property type="entry name" value="SIGMA70FCT"/>
</dbReference>
<dbReference type="PROSITE" id="PS00716">
    <property type="entry name" value="SIGMA70_2"/>
    <property type="match status" value="1"/>
</dbReference>
<evidence type="ECO:0000256" key="2">
    <source>
        <dbReference type="ARBA" id="ARBA00023082"/>
    </source>
</evidence>
<reference evidence="6 7" key="1">
    <citation type="submission" date="2015-09" db="EMBL/GenBank/DDBJ databases">
        <authorList>
            <consortium name="Pathogen Informatics"/>
        </authorList>
    </citation>
    <scope>NUCLEOTIDE SEQUENCE [LARGE SCALE GENOMIC DNA]</scope>
    <source>
        <strain evidence="6 7">2789STDY5834865</strain>
    </source>
</reference>
<name>A0A174B9Y4_9FIRM</name>
<organism evidence="6 7">
    <name type="scientific">Enterocloster clostridioformis</name>
    <dbReference type="NCBI Taxonomy" id="1531"/>
    <lineage>
        <taxon>Bacteria</taxon>
        <taxon>Bacillati</taxon>
        <taxon>Bacillota</taxon>
        <taxon>Clostridia</taxon>
        <taxon>Lachnospirales</taxon>
        <taxon>Lachnospiraceae</taxon>
        <taxon>Enterocloster</taxon>
    </lineage>
</organism>
<evidence type="ECO:0000313" key="7">
    <source>
        <dbReference type="Proteomes" id="UP000095512"/>
    </source>
</evidence>
<evidence type="ECO:0000313" key="6">
    <source>
        <dbReference type="EMBL" id="CUN97831.1"/>
    </source>
</evidence>
<dbReference type="Gene3D" id="1.10.1740.10">
    <property type="match status" value="1"/>
</dbReference>
<dbReference type="RefSeq" id="WP_070104004.1">
    <property type="nucleotide sequence ID" value="NZ_CATYWZ010000007.1"/>
</dbReference>
<dbReference type="AlphaFoldDB" id="A0A174B9Y4"/>
<sequence length="262" mass="30717">MIAKVVKMQKGMEEMTNEELLVLYQESRDQGIKQELTLRYLYLAKSVAIQMNNLYSDFMQMEDIIHEGVIAIMKGIDRYNPERDSKFETFISRRIRGTVIDLIRKNNWIPRNYHKNRQSIENARQYLYEKQGHIPSDEEIAGYLRMNLRKFKRIQRMSTMMNVLSLDMITRGDENGQAVQVPSDDIEGQPEDIFFKGETVKTLVEAVEKLKEKEKLVISLYYVEELSMTQVAQVLNVSEPRISQIHSEAIRKLKAYMKSHLG</sequence>
<keyword evidence="3" id="KW-0238">DNA-binding</keyword>
<evidence type="ECO:0000256" key="3">
    <source>
        <dbReference type="ARBA" id="ARBA00023125"/>
    </source>
</evidence>
<dbReference type="GO" id="GO:0003899">
    <property type="term" value="F:DNA-directed RNA polymerase activity"/>
    <property type="evidence" value="ECO:0007669"/>
    <property type="project" value="InterPro"/>
</dbReference>
<dbReference type="InterPro" id="IPR007627">
    <property type="entry name" value="RNA_pol_sigma70_r2"/>
</dbReference>
<gene>
    <name evidence="6" type="primary">sigD</name>
    <name evidence="6" type="ORF">ERS852480_00248</name>
</gene>
<dbReference type="GO" id="GO:0016987">
    <property type="term" value="F:sigma factor activity"/>
    <property type="evidence" value="ECO:0007669"/>
    <property type="project" value="UniProtKB-KW"/>
</dbReference>
<feature type="domain" description="RNA polymerase sigma-70" evidence="5">
    <location>
        <begin position="227"/>
        <end position="253"/>
    </location>
</feature>
<dbReference type="InterPro" id="IPR014284">
    <property type="entry name" value="RNA_pol_sigma-70_dom"/>
</dbReference>
<dbReference type="InterPro" id="IPR013324">
    <property type="entry name" value="RNA_pol_sigma_r3/r4-like"/>
</dbReference>
<proteinExistence type="predicted"/>
<dbReference type="NCBIfam" id="TIGR02479">
    <property type="entry name" value="FliA_WhiG"/>
    <property type="match status" value="1"/>
</dbReference>
<keyword evidence="4" id="KW-0804">Transcription</keyword>
<protein>
    <submittedName>
        <fullName evidence="6">FliA/WhiG subfamily RNA polymerase sigma-28 subunit</fullName>
    </submittedName>
</protein>
<accession>A0A174B9Y4</accession>
<dbReference type="EMBL" id="CZAB01000001">
    <property type="protein sequence ID" value="CUN97831.1"/>
    <property type="molecule type" value="Genomic_DNA"/>
</dbReference>
<dbReference type="Pfam" id="PF04542">
    <property type="entry name" value="Sigma70_r2"/>
    <property type="match status" value="1"/>
</dbReference>
<keyword evidence="1" id="KW-0805">Transcription regulation</keyword>
<dbReference type="PANTHER" id="PTHR30385:SF7">
    <property type="entry name" value="RNA POLYMERASE SIGMA FACTOR FLIA"/>
    <property type="match status" value="1"/>
</dbReference>
<dbReference type="CDD" id="cd06171">
    <property type="entry name" value="Sigma70_r4"/>
    <property type="match status" value="1"/>
</dbReference>
<keyword evidence="2" id="KW-0731">Sigma factor</keyword>
<dbReference type="SUPFAM" id="SSF88659">
    <property type="entry name" value="Sigma3 and sigma4 domains of RNA polymerase sigma factors"/>
    <property type="match status" value="2"/>
</dbReference>
<dbReference type="SUPFAM" id="SSF88946">
    <property type="entry name" value="Sigma2 domain of RNA polymerase sigma factors"/>
    <property type="match status" value="1"/>
</dbReference>
<dbReference type="NCBIfam" id="TIGR02937">
    <property type="entry name" value="sigma70-ECF"/>
    <property type="match status" value="1"/>
</dbReference>
<dbReference type="InterPro" id="IPR000943">
    <property type="entry name" value="RNA_pol_sigma70"/>
</dbReference>
<evidence type="ECO:0000256" key="1">
    <source>
        <dbReference type="ARBA" id="ARBA00023015"/>
    </source>
</evidence>
<dbReference type="Proteomes" id="UP000095512">
    <property type="component" value="Unassembled WGS sequence"/>
</dbReference>
<evidence type="ECO:0000259" key="5">
    <source>
        <dbReference type="PROSITE" id="PS00716"/>
    </source>
</evidence>
<dbReference type="Gene3D" id="1.20.140.160">
    <property type="match status" value="1"/>
</dbReference>
<dbReference type="GO" id="GO:0003677">
    <property type="term" value="F:DNA binding"/>
    <property type="evidence" value="ECO:0007669"/>
    <property type="project" value="UniProtKB-KW"/>
</dbReference>
<dbReference type="Pfam" id="PF04545">
    <property type="entry name" value="Sigma70_r4"/>
    <property type="match status" value="1"/>
</dbReference>
<dbReference type="InterPro" id="IPR013325">
    <property type="entry name" value="RNA_pol_sigma_r2"/>
</dbReference>
<evidence type="ECO:0000256" key="4">
    <source>
        <dbReference type="ARBA" id="ARBA00023163"/>
    </source>
</evidence>